<dbReference type="EC" id="2.7.11.1" evidence="1"/>
<keyword evidence="3" id="KW-0808">Transferase</keyword>
<keyword evidence="13" id="KW-1185">Reference proteome</keyword>
<evidence type="ECO:0000256" key="7">
    <source>
        <dbReference type="ARBA" id="ARBA00047899"/>
    </source>
</evidence>
<dbReference type="Proteomes" id="UP000241890">
    <property type="component" value="Unassembled WGS sequence"/>
</dbReference>
<dbReference type="PROSITE" id="PS00108">
    <property type="entry name" value="PROTEIN_KINASE_ST"/>
    <property type="match status" value="1"/>
</dbReference>
<dbReference type="SMART" id="SM00220">
    <property type="entry name" value="S_TKc"/>
    <property type="match status" value="1"/>
</dbReference>
<dbReference type="FunCoup" id="A0A2R5GCN4">
    <property type="interactions" value="110"/>
</dbReference>
<dbReference type="FunFam" id="1.10.510.10:FF:000339">
    <property type="entry name" value="Serine/threonine-protein kinase SRPK-like protein"/>
    <property type="match status" value="1"/>
</dbReference>
<evidence type="ECO:0000256" key="1">
    <source>
        <dbReference type="ARBA" id="ARBA00012513"/>
    </source>
</evidence>
<evidence type="ECO:0000256" key="4">
    <source>
        <dbReference type="ARBA" id="ARBA00022741"/>
    </source>
</evidence>
<keyword evidence="2" id="KW-0723">Serine/threonine-protein kinase</keyword>
<dbReference type="PROSITE" id="PS50011">
    <property type="entry name" value="PROTEIN_KINASE_DOM"/>
    <property type="match status" value="2"/>
</dbReference>
<keyword evidence="5 12" id="KW-0418">Kinase</keyword>
<keyword evidence="6 9" id="KW-0067">ATP-binding</keyword>
<dbReference type="PANTHER" id="PTHR47634:SF9">
    <property type="entry name" value="PROTEIN KINASE DOMAIN-CONTAINING PROTEIN-RELATED"/>
    <property type="match status" value="1"/>
</dbReference>
<sequence length="1073" mass="117160">MRSAGAMDTDSTAARKAGNRRVTKLDDDEIDDVENDDENDAVDDDDEDEEEGDGDDDDEDDDDDDDDDDGSKEDYSDDDDEGSEGYKVGGYHRVQIGDVFNKNFVVEEKLGWGHFSTVWLVFDREANRYAAMKVQKSARSYRDAAKDEIKLLKTIAEKARDPETGAEQSDDVFVVQLIDHFEHKGPNGLHMCMVFEVLGDNLLTLIKHYKYQGIPLHLVRQITYQMCVALHYLHSECKIIHTDLKPENVLIAGLHGKVVDELLPSLPSLRAYARACEAKHLDGKTPVKNQRYHAEASGQSEPNSPAAVAAAAAAAAAAKAATLAVAGRARTDTVTAENQALFAEIAEIEATLENNPVDEHTGKPKTSMKPEERKRLKKRLKRLRARRGNLGSDAEEEAAAATAEAAAAAAAAEAAAAEAAEKAALEAIKSTAGVNQAQLNGHINGLAQSFQGLAIDGLDRGGGASGVLVRRPPLDPKEDSPIRQWYDHFILGNFQHTPPTAKERRLSRRRTFFLLKEDEVDGELPEESSSMWSVSFVASFAAMERAFGAPSNVPRSMSRSSAGVSLEESPRALSQWDMVLCESKSKKAVKNGRVIIGGRGEAKQDVSQLTFGTLRHGFAVLGWPEPELTHDLDRKSIEWNVWCDENCLEATLGALESETEIGINFVCCPPLPAALKLEETMAMHVARRFASGAADPGALIGNPTLMRVLVKLFQPPDRYSRSQDFTGVLKGVQVHAPTLRPLRDRLMNFGVVPPFPRTSREQRERVLEMAQDFLDGELSDMISVSGDVASQDSLAALRSKSYKPTPKQRSYSVRSTQSFGDSSSGAAAGHVRRTGPKSSKAGSRRLPSALGIREVGLQAPSIDDKTPSDIVVKVVDLGNACWVDKHFSEDIQTRQYRSPEVIIGAGYDTSADIWSLACVIFELATGDLLFDPKSGNTYERDEDHLALMIELVGEIPKAFISSGKESKRFFTRKGQLRHIHKLNYWPLAKVLQEKYEFSEKSATEFASFLNAMLTIKPSSRATALECMNHKWLKSNLPRSENVKGGVKTASGGGGKASGGGGASGAKAHRKSSS</sequence>
<dbReference type="GO" id="GO:0050684">
    <property type="term" value="P:regulation of mRNA processing"/>
    <property type="evidence" value="ECO:0007669"/>
    <property type="project" value="TreeGrafter"/>
</dbReference>
<dbReference type="GO" id="GO:0005524">
    <property type="term" value="F:ATP binding"/>
    <property type="evidence" value="ECO:0007669"/>
    <property type="project" value="UniProtKB-UniRule"/>
</dbReference>
<organism evidence="12 13">
    <name type="scientific">Hondaea fermentalgiana</name>
    <dbReference type="NCBI Taxonomy" id="2315210"/>
    <lineage>
        <taxon>Eukaryota</taxon>
        <taxon>Sar</taxon>
        <taxon>Stramenopiles</taxon>
        <taxon>Bigyra</taxon>
        <taxon>Labyrinthulomycetes</taxon>
        <taxon>Thraustochytrida</taxon>
        <taxon>Thraustochytriidae</taxon>
        <taxon>Hondaea</taxon>
    </lineage>
</organism>
<dbReference type="PROSITE" id="PS00107">
    <property type="entry name" value="PROTEIN_KINASE_ATP"/>
    <property type="match status" value="1"/>
</dbReference>
<evidence type="ECO:0000256" key="3">
    <source>
        <dbReference type="ARBA" id="ARBA00022679"/>
    </source>
</evidence>
<accession>A0A2R5GCN4</accession>
<evidence type="ECO:0000256" key="8">
    <source>
        <dbReference type="ARBA" id="ARBA00048679"/>
    </source>
</evidence>
<feature type="compositionally biased region" description="Polar residues" evidence="10">
    <location>
        <begin position="807"/>
        <end position="819"/>
    </location>
</feature>
<dbReference type="PANTHER" id="PTHR47634">
    <property type="entry name" value="PROTEIN KINASE DOMAIN-CONTAINING PROTEIN-RELATED"/>
    <property type="match status" value="1"/>
</dbReference>
<comment type="caution">
    <text evidence="12">The sequence shown here is derived from an EMBL/GenBank/DDBJ whole genome shotgun (WGS) entry which is preliminary data.</text>
</comment>
<dbReference type="EMBL" id="BEYU01000040">
    <property type="protein sequence ID" value="GBG28315.1"/>
    <property type="molecule type" value="Genomic_DNA"/>
</dbReference>
<dbReference type="InterPro" id="IPR008271">
    <property type="entry name" value="Ser/Thr_kinase_AS"/>
</dbReference>
<feature type="domain" description="Protein kinase" evidence="11">
    <location>
        <begin position="104"/>
        <end position="399"/>
    </location>
</feature>
<dbReference type="GO" id="GO:0004674">
    <property type="term" value="F:protein serine/threonine kinase activity"/>
    <property type="evidence" value="ECO:0007669"/>
    <property type="project" value="UniProtKB-KW"/>
</dbReference>
<feature type="binding site" evidence="9">
    <location>
        <position position="133"/>
    </location>
    <ligand>
        <name>ATP</name>
        <dbReference type="ChEBI" id="CHEBI:30616"/>
    </ligand>
</feature>
<dbReference type="InterPro" id="IPR017441">
    <property type="entry name" value="Protein_kinase_ATP_BS"/>
</dbReference>
<evidence type="ECO:0000256" key="9">
    <source>
        <dbReference type="PROSITE-ProRule" id="PRU10141"/>
    </source>
</evidence>
<dbReference type="AlphaFoldDB" id="A0A2R5GCN4"/>
<dbReference type="Pfam" id="PF00069">
    <property type="entry name" value="Pkinase"/>
    <property type="match status" value="2"/>
</dbReference>
<comment type="catalytic activity">
    <reaction evidence="8">
        <text>L-seryl-[protein] + ATP = O-phospho-L-seryl-[protein] + ADP + H(+)</text>
        <dbReference type="Rhea" id="RHEA:17989"/>
        <dbReference type="Rhea" id="RHEA-COMP:9863"/>
        <dbReference type="Rhea" id="RHEA-COMP:11604"/>
        <dbReference type="ChEBI" id="CHEBI:15378"/>
        <dbReference type="ChEBI" id="CHEBI:29999"/>
        <dbReference type="ChEBI" id="CHEBI:30616"/>
        <dbReference type="ChEBI" id="CHEBI:83421"/>
        <dbReference type="ChEBI" id="CHEBI:456216"/>
        <dbReference type="EC" id="2.7.11.1"/>
    </reaction>
</comment>
<feature type="compositionally biased region" description="Acidic residues" evidence="10">
    <location>
        <begin position="26"/>
        <end position="83"/>
    </location>
</feature>
<feature type="domain" description="Protein kinase" evidence="11">
    <location>
        <begin position="683"/>
        <end position="1032"/>
    </location>
</feature>
<dbReference type="InterPro" id="IPR000719">
    <property type="entry name" value="Prot_kinase_dom"/>
</dbReference>
<name>A0A2R5GCN4_9STRA</name>
<gene>
    <name evidence="12" type="ORF">FCC1311_045382</name>
</gene>
<evidence type="ECO:0000313" key="13">
    <source>
        <dbReference type="Proteomes" id="UP000241890"/>
    </source>
</evidence>
<protein>
    <recommendedName>
        <fullName evidence="1">non-specific serine/threonine protein kinase</fullName>
        <ecNumber evidence="1">2.7.11.1</ecNumber>
    </recommendedName>
</protein>
<dbReference type="InterPro" id="IPR011009">
    <property type="entry name" value="Kinase-like_dom_sf"/>
</dbReference>
<comment type="catalytic activity">
    <reaction evidence="7">
        <text>L-threonyl-[protein] + ATP = O-phospho-L-threonyl-[protein] + ADP + H(+)</text>
        <dbReference type="Rhea" id="RHEA:46608"/>
        <dbReference type="Rhea" id="RHEA-COMP:11060"/>
        <dbReference type="Rhea" id="RHEA-COMP:11605"/>
        <dbReference type="ChEBI" id="CHEBI:15378"/>
        <dbReference type="ChEBI" id="CHEBI:30013"/>
        <dbReference type="ChEBI" id="CHEBI:30616"/>
        <dbReference type="ChEBI" id="CHEBI:61977"/>
        <dbReference type="ChEBI" id="CHEBI:456216"/>
        <dbReference type="EC" id="2.7.11.1"/>
    </reaction>
</comment>
<feature type="compositionally biased region" description="Low complexity" evidence="10">
    <location>
        <begin position="820"/>
        <end position="829"/>
    </location>
</feature>
<dbReference type="Gene3D" id="1.10.510.10">
    <property type="entry name" value="Transferase(Phosphotransferase) domain 1"/>
    <property type="match status" value="2"/>
</dbReference>
<evidence type="ECO:0000259" key="11">
    <source>
        <dbReference type="PROSITE" id="PS50011"/>
    </source>
</evidence>
<dbReference type="InterPro" id="IPR051334">
    <property type="entry name" value="SRPK"/>
</dbReference>
<feature type="region of interest" description="Disordered" evidence="10">
    <location>
        <begin position="1"/>
        <end position="88"/>
    </location>
</feature>
<dbReference type="OrthoDB" id="2649at2759"/>
<dbReference type="InParanoid" id="A0A2R5GCN4"/>
<dbReference type="GO" id="GO:0000245">
    <property type="term" value="P:spliceosomal complex assembly"/>
    <property type="evidence" value="ECO:0007669"/>
    <property type="project" value="TreeGrafter"/>
</dbReference>
<evidence type="ECO:0000256" key="10">
    <source>
        <dbReference type="SAM" id="MobiDB-lite"/>
    </source>
</evidence>
<dbReference type="SUPFAM" id="SSF56112">
    <property type="entry name" value="Protein kinase-like (PK-like)"/>
    <property type="match status" value="1"/>
</dbReference>
<keyword evidence="4 9" id="KW-0547">Nucleotide-binding</keyword>
<feature type="compositionally biased region" description="Basic and acidic residues" evidence="10">
    <location>
        <begin position="357"/>
        <end position="374"/>
    </location>
</feature>
<evidence type="ECO:0000256" key="5">
    <source>
        <dbReference type="ARBA" id="ARBA00022777"/>
    </source>
</evidence>
<feature type="region of interest" description="Disordered" evidence="10">
    <location>
        <begin position="1038"/>
        <end position="1073"/>
    </location>
</feature>
<feature type="region of interest" description="Disordered" evidence="10">
    <location>
        <begin position="353"/>
        <end position="375"/>
    </location>
</feature>
<evidence type="ECO:0000256" key="2">
    <source>
        <dbReference type="ARBA" id="ARBA00022527"/>
    </source>
</evidence>
<reference evidence="12 13" key="1">
    <citation type="submission" date="2017-12" db="EMBL/GenBank/DDBJ databases">
        <title>Sequencing, de novo assembly and annotation of complete genome of a new Thraustochytrid species, strain FCC1311.</title>
        <authorList>
            <person name="Sedici K."/>
            <person name="Godart F."/>
            <person name="Aiese Cigliano R."/>
            <person name="Sanseverino W."/>
            <person name="Barakat M."/>
            <person name="Ortet P."/>
            <person name="Marechal E."/>
            <person name="Cagnac O."/>
            <person name="Amato A."/>
        </authorList>
    </citation>
    <scope>NUCLEOTIDE SEQUENCE [LARGE SCALE GENOMIC DNA]</scope>
</reference>
<evidence type="ECO:0000313" key="12">
    <source>
        <dbReference type="EMBL" id="GBG28315.1"/>
    </source>
</evidence>
<feature type="compositionally biased region" description="Gly residues" evidence="10">
    <location>
        <begin position="1050"/>
        <end position="1063"/>
    </location>
</feature>
<feature type="region of interest" description="Disordered" evidence="10">
    <location>
        <begin position="799"/>
        <end position="845"/>
    </location>
</feature>
<evidence type="ECO:0000256" key="6">
    <source>
        <dbReference type="ARBA" id="ARBA00022840"/>
    </source>
</evidence>
<dbReference type="Gene3D" id="3.30.200.20">
    <property type="entry name" value="Phosphorylase Kinase, domain 1"/>
    <property type="match status" value="1"/>
</dbReference>
<proteinExistence type="predicted"/>